<dbReference type="InParanoid" id="A0A1I5NNT4"/>
<dbReference type="AlphaFoldDB" id="A0A1I5NNT4"/>
<dbReference type="eggNOG" id="COG1116">
    <property type="taxonomic scope" value="Bacteria"/>
</dbReference>
<dbReference type="CDD" id="cd03293">
    <property type="entry name" value="ABC_NrtD_SsuB_transporters"/>
    <property type="match status" value="1"/>
</dbReference>
<dbReference type="InterPro" id="IPR050166">
    <property type="entry name" value="ABC_transporter_ATP-bind"/>
</dbReference>
<feature type="domain" description="ABC transporter" evidence="4">
    <location>
        <begin position="2"/>
        <end position="223"/>
    </location>
</feature>
<dbReference type="InterPro" id="IPR003439">
    <property type="entry name" value="ABC_transporter-like_ATP-bd"/>
</dbReference>
<proteinExistence type="predicted"/>
<accession>A0A1I5NNT4</accession>
<sequence>MTRRFGTVDALGPVDLDIRQGEFVSIVGPSGCGKSTLLELVAGLQVPSSGAVRVADEPLKGPRRHTAVIFQDSATLPWRTVLDNVAFPLEVRRVARAERRAQAAALLEKVGLSGFAAHHPGQLSGGMRQRVAIARALIMEPDLILADEPFGALDEQTRLLMAFELLAVVERLDAAVLFITHSIQEAVLLSDRVLVMGARPGTFLDEIGIDLPRPRAEDTLTMPMAVEATERIWSTLRHEASTSMQATS</sequence>
<dbReference type="InterPro" id="IPR003593">
    <property type="entry name" value="AAA+_ATPase"/>
</dbReference>
<dbReference type="InterPro" id="IPR027417">
    <property type="entry name" value="P-loop_NTPase"/>
</dbReference>
<evidence type="ECO:0000256" key="2">
    <source>
        <dbReference type="ARBA" id="ARBA00022741"/>
    </source>
</evidence>
<keyword evidence="6" id="KW-1185">Reference proteome</keyword>
<name>A0A1I5NNT4_9ACTN</name>
<keyword evidence="3 5" id="KW-0067">ATP-binding</keyword>
<dbReference type="PANTHER" id="PTHR42788">
    <property type="entry name" value="TAURINE IMPORT ATP-BINDING PROTEIN-RELATED"/>
    <property type="match status" value="1"/>
</dbReference>
<dbReference type="PANTHER" id="PTHR42788:SF13">
    <property type="entry name" value="ALIPHATIC SULFONATES IMPORT ATP-BINDING PROTEIN SSUB"/>
    <property type="match status" value="1"/>
</dbReference>
<organism evidence="5 6">
    <name type="scientific">Actinomadura madurae</name>
    <dbReference type="NCBI Taxonomy" id="1993"/>
    <lineage>
        <taxon>Bacteria</taxon>
        <taxon>Bacillati</taxon>
        <taxon>Actinomycetota</taxon>
        <taxon>Actinomycetes</taxon>
        <taxon>Streptosporangiales</taxon>
        <taxon>Thermomonosporaceae</taxon>
        <taxon>Actinomadura</taxon>
    </lineage>
</organism>
<dbReference type="GO" id="GO:0005524">
    <property type="term" value="F:ATP binding"/>
    <property type="evidence" value="ECO:0007669"/>
    <property type="project" value="UniProtKB-KW"/>
</dbReference>
<dbReference type="PROSITE" id="PS50893">
    <property type="entry name" value="ABC_TRANSPORTER_2"/>
    <property type="match status" value="1"/>
</dbReference>
<evidence type="ECO:0000313" key="5">
    <source>
        <dbReference type="EMBL" id="SFP23424.1"/>
    </source>
</evidence>
<protein>
    <submittedName>
        <fullName evidence="5">NitT/TauT family transport system ATP-binding protein</fullName>
    </submittedName>
</protein>
<dbReference type="Proteomes" id="UP000183413">
    <property type="component" value="Unassembled WGS sequence"/>
</dbReference>
<keyword evidence="2" id="KW-0547">Nucleotide-binding</keyword>
<reference evidence="5 6" key="1">
    <citation type="submission" date="2016-10" db="EMBL/GenBank/DDBJ databases">
        <authorList>
            <person name="de Groot N.N."/>
        </authorList>
    </citation>
    <scope>NUCLEOTIDE SEQUENCE [LARGE SCALE GENOMIC DNA]</scope>
    <source>
        <strain evidence="5 6">DSM 43067</strain>
    </source>
</reference>
<dbReference type="Gene3D" id="3.40.50.300">
    <property type="entry name" value="P-loop containing nucleotide triphosphate hydrolases"/>
    <property type="match status" value="1"/>
</dbReference>
<keyword evidence="1" id="KW-0813">Transport</keyword>
<dbReference type="GO" id="GO:0016887">
    <property type="term" value="F:ATP hydrolysis activity"/>
    <property type="evidence" value="ECO:0007669"/>
    <property type="project" value="InterPro"/>
</dbReference>
<evidence type="ECO:0000259" key="4">
    <source>
        <dbReference type="PROSITE" id="PS50893"/>
    </source>
</evidence>
<evidence type="ECO:0000256" key="3">
    <source>
        <dbReference type="ARBA" id="ARBA00022840"/>
    </source>
</evidence>
<evidence type="ECO:0000256" key="1">
    <source>
        <dbReference type="ARBA" id="ARBA00022448"/>
    </source>
</evidence>
<dbReference type="Pfam" id="PF00005">
    <property type="entry name" value="ABC_tran"/>
    <property type="match status" value="1"/>
</dbReference>
<dbReference type="SMART" id="SM00382">
    <property type="entry name" value="AAA"/>
    <property type="match status" value="1"/>
</dbReference>
<dbReference type="InterPro" id="IPR017871">
    <property type="entry name" value="ABC_transporter-like_CS"/>
</dbReference>
<dbReference type="STRING" id="1993.SAMN04489713_112234"/>
<dbReference type="EMBL" id="FOVH01000012">
    <property type="protein sequence ID" value="SFP23424.1"/>
    <property type="molecule type" value="Genomic_DNA"/>
</dbReference>
<evidence type="ECO:0000313" key="6">
    <source>
        <dbReference type="Proteomes" id="UP000183413"/>
    </source>
</evidence>
<dbReference type="PROSITE" id="PS00211">
    <property type="entry name" value="ABC_TRANSPORTER_1"/>
    <property type="match status" value="1"/>
</dbReference>
<dbReference type="SUPFAM" id="SSF52540">
    <property type="entry name" value="P-loop containing nucleoside triphosphate hydrolases"/>
    <property type="match status" value="1"/>
</dbReference>
<gene>
    <name evidence="5" type="ORF">SAMN04489713_112234</name>
</gene>